<evidence type="ECO:0000313" key="7">
    <source>
        <dbReference type="EMBL" id="APT88365.1"/>
    </source>
</evidence>
<reference evidence="7 8" key="1">
    <citation type="submission" date="2014-08" db="EMBL/GenBank/DDBJ databases">
        <title>Complete genome sequence of Corynebacterium frankenforstense ST18(T) (=DSM 45800(T)), isolated from raw cow milk.</title>
        <authorList>
            <person name="Ruckert C."/>
            <person name="Albersmeier A."/>
            <person name="Winkler A."/>
            <person name="Lipski A."/>
            <person name="Kalinowski J."/>
        </authorList>
    </citation>
    <scope>NUCLEOTIDE SEQUENCE [LARGE SCALE GENOMIC DNA]</scope>
    <source>
        <strain evidence="7 8">ST18</strain>
    </source>
</reference>
<dbReference type="EMBL" id="CP009247">
    <property type="protein sequence ID" value="APT88365.1"/>
    <property type="molecule type" value="Genomic_DNA"/>
</dbReference>
<feature type="transmembrane region" description="Helical" evidence="6">
    <location>
        <begin position="61"/>
        <end position="85"/>
    </location>
</feature>
<evidence type="ECO:0000256" key="3">
    <source>
        <dbReference type="ARBA" id="ARBA00022692"/>
    </source>
</evidence>
<keyword evidence="8" id="KW-1185">Reference proteome</keyword>
<gene>
    <name evidence="7" type="ORF">CFRA_02715</name>
</gene>
<keyword evidence="3 6" id="KW-0812">Transmembrane</keyword>
<feature type="transmembrane region" description="Helical" evidence="6">
    <location>
        <begin position="168"/>
        <end position="190"/>
    </location>
</feature>
<dbReference type="InterPro" id="IPR017039">
    <property type="entry name" value="Virul_fac_BrkB"/>
</dbReference>
<evidence type="ECO:0000256" key="2">
    <source>
        <dbReference type="ARBA" id="ARBA00022475"/>
    </source>
</evidence>
<keyword evidence="4 6" id="KW-1133">Transmembrane helix</keyword>
<dbReference type="OrthoDB" id="4127374at2"/>
<evidence type="ECO:0000256" key="1">
    <source>
        <dbReference type="ARBA" id="ARBA00004651"/>
    </source>
</evidence>
<feature type="transmembrane region" description="Helical" evidence="6">
    <location>
        <begin position="282"/>
        <end position="304"/>
    </location>
</feature>
<protein>
    <submittedName>
        <fullName evidence="7">Ribonuclease</fullName>
    </submittedName>
</protein>
<proteinExistence type="predicted"/>
<dbReference type="STRING" id="1437875.CFRA_02715"/>
<feature type="transmembrane region" description="Helical" evidence="6">
    <location>
        <begin position="210"/>
        <end position="235"/>
    </location>
</feature>
<comment type="subcellular location">
    <subcellularLocation>
        <location evidence="1">Cell membrane</location>
        <topology evidence="1">Multi-pass membrane protein</topology>
    </subcellularLocation>
</comment>
<name>A0A1L7CR85_9CORY</name>
<accession>A0A1L7CR85</accession>
<dbReference type="PANTHER" id="PTHR30213:SF1">
    <property type="entry name" value="INNER MEMBRANE PROTEIN YHJD"/>
    <property type="match status" value="1"/>
</dbReference>
<dbReference type="PANTHER" id="PTHR30213">
    <property type="entry name" value="INNER MEMBRANE PROTEIN YHJD"/>
    <property type="match status" value="1"/>
</dbReference>
<evidence type="ECO:0000256" key="6">
    <source>
        <dbReference type="SAM" id="Phobius"/>
    </source>
</evidence>
<dbReference type="Proteomes" id="UP000185434">
    <property type="component" value="Chromosome"/>
</dbReference>
<evidence type="ECO:0000256" key="5">
    <source>
        <dbReference type="ARBA" id="ARBA00023136"/>
    </source>
</evidence>
<dbReference type="KEGG" id="cfk:CFRA_02715"/>
<keyword evidence="5 6" id="KW-0472">Membrane</keyword>
<keyword evidence="2" id="KW-1003">Cell membrane</keyword>
<dbReference type="RefSeq" id="WP_075663343.1">
    <property type="nucleotide sequence ID" value="NZ_CP009247.1"/>
</dbReference>
<sequence length="360" mass="38598">MAATVTDSDEKRTDVYGIERSTADEPGMVDKLRRKWGWFDHVMRMQERYASFGGNQYSAGITYFSVLAIFPLLMLVFAGAGFVLANNPDQLESLQDSVTGSLEGEMGEMISGVIETAVAQRGVIAGIGGLTALWSGLGWMDNLRYGVSKMWRLDPTDGNFAVKKAMDLVGLIGLLLAFGVAFGVTAVGSSGLTARLIEMVGLDHVPGIQYVTWLLAVLIGVAANFLVMLWIVMYLPRTRVPRRSGLQAALIGAVAFEVIKQLGSVFASNALNNPAGAAFGPIIGLMVMMYLVWRVVLYVSAWAATTEESLRLVKLPAPEPAVIRVRNEVRPETVSTPTAVGVGAAVGAAATALATLLRRR</sequence>
<dbReference type="Pfam" id="PF03631">
    <property type="entry name" value="Virul_fac_BrkB"/>
    <property type="match status" value="1"/>
</dbReference>
<evidence type="ECO:0000313" key="8">
    <source>
        <dbReference type="Proteomes" id="UP000185434"/>
    </source>
</evidence>
<evidence type="ECO:0000256" key="4">
    <source>
        <dbReference type="ARBA" id="ARBA00022989"/>
    </source>
</evidence>
<organism evidence="7 8">
    <name type="scientific">Corynebacterium frankenforstense DSM 45800</name>
    <dbReference type="NCBI Taxonomy" id="1437875"/>
    <lineage>
        <taxon>Bacteria</taxon>
        <taxon>Bacillati</taxon>
        <taxon>Actinomycetota</taxon>
        <taxon>Actinomycetes</taxon>
        <taxon>Mycobacteriales</taxon>
        <taxon>Corynebacteriaceae</taxon>
        <taxon>Corynebacterium</taxon>
    </lineage>
</organism>
<dbReference type="AlphaFoldDB" id="A0A1L7CR85"/>
<dbReference type="GO" id="GO:0005886">
    <property type="term" value="C:plasma membrane"/>
    <property type="evidence" value="ECO:0007669"/>
    <property type="project" value="UniProtKB-SubCell"/>
</dbReference>